<proteinExistence type="predicted"/>
<name>A0A1Y4U868_9LACO</name>
<dbReference type="RefSeq" id="WP_087176905.1">
    <property type="nucleotide sequence ID" value="NZ_NFKZ01000051.1"/>
</dbReference>
<reference evidence="4 5" key="1">
    <citation type="submission" date="2017-04" db="EMBL/GenBank/DDBJ databases">
        <title>Function of individual gut microbiota members based on whole genome sequencing of pure cultures obtained from chicken caecum.</title>
        <authorList>
            <person name="Medvecky M."/>
            <person name="Cejkova D."/>
            <person name="Polansky O."/>
            <person name="Karasova D."/>
            <person name="Kubasova T."/>
            <person name="Cizek A."/>
            <person name="Rychlik I."/>
        </authorList>
    </citation>
    <scope>NUCLEOTIDE SEQUENCE [LARGE SCALE GENOMIC DNA]</scope>
    <source>
        <strain evidence="4">An101</strain>
        <strain evidence="5">An115</strain>
    </source>
</reference>
<feature type="chain" id="PRO_5011908061" evidence="1">
    <location>
        <begin position="36"/>
        <end position="186"/>
    </location>
</feature>
<keyword evidence="1" id="KW-0732">Signal</keyword>
<keyword evidence="5" id="KW-1185">Reference proteome</keyword>
<accession>A0A1Y4U868</accession>
<protein>
    <submittedName>
        <fullName evidence="3">Uncharacterized protein</fullName>
    </submittedName>
</protein>
<evidence type="ECO:0000256" key="1">
    <source>
        <dbReference type="SAM" id="SignalP"/>
    </source>
</evidence>
<evidence type="ECO:0000313" key="4">
    <source>
        <dbReference type="Proteomes" id="UP000195859"/>
    </source>
</evidence>
<organism evidence="3 4">
    <name type="scientific">Lactobacillus gallinarum</name>
    <dbReference type="NCBI Taxonomy" id="52242"/>
    <lineage>
        <taxon>Bacteria</taxon>
        <taxon>Bacillati</taxon>
        <taxon>Bacillota</taxon>
        <taxon>Bacilli</taxon>
        <taxon>Lactobacillales</taxon>
        <taxon>Lactobacillaceae</taxon>
        <taxon>Lactobacillus</taxon>
    </lineage>
</organism>
<evidence type="ECO:0000313" key="2">
    <source>
        <dbReference type="EMBL" id="OUQ53987.1"/>
    </source>
</evidence>
<dbReference type="AlphaFoldDB" id="A0A1Y4U868"/>
<sequence>MKRNKLKQNLKKISIVSLVGLVFSPLLSSTSVALADEVGNQNDSDYTTISVGDLLSHFNNVNTGSNLPTNKESELTNLKEKFDLSDEDTNFLKQQYLKNHPNDPLASSKWKTAAAKTAAKVAVPILRKYAKKAGVKLGDHALENLIAIITGVEDNVQGRLYKALRNLGFSKYWAGLASRAIVFLLF</sequence>
<comment type="caution">
    <text evidence="3">The sequence shown here is derived from an EMBL/GenBank/DDBJ whole genome shotgun (WGS) entry which is preliminary data.</text>
</comment>
<dbReference type="Proteomes" id="UP000196293">
    <property type="component" value="Unassembled WGS sequence"/>
</dbReference>
<gene>
    <name evidence="3" type="ORF">B5E44_09965</name>
    <name evidence="2" type="ORF">B5E59_09840</name>
</gene>
<dbReference type="Proteomes" id="UP000195859">
    <property type="component" value="Unassembled WGS sequence"/>
</dbReference>
<reference evidence="3" key="2">
    <citation type="journal article" date="2018" name="BMC Genomics">
        <title>Whole genome sequencing and function prediction of 133 gut anaerobes isolated from chicken caecum in pure cultures.</title>
        <authorList>
            <person name="Medvecky M."/>
            <person name="Cejkova D."/>
            <person name="Polansky O."/>
            <person name="Karasova D."/>
            <person name="Kubasova T."/>
            <person name="Cizek A."/>
            <person name="Rychlik I."/>
        </authorList>
    </citation>
    <scope>NUCLEOTIDE SEQUENCE</scope>
    <source>
        <strain evidence="3">An101</strain>
        <strain evidence="2">An115</strain>
    </source>
</reference>
<feature type="signal peptide" evidence="1">
    <location>
        <begin position="1"/>
        <end position="35"/>
    </location>
</feature>
<dbReference type="GeneID" id="78204023"/>
<evidence type="ECO:0000313" key="3">
    <source>
        <dbReference type="EMBL" id="OUQ74346.1"/>
    </source>
</evidence>
<dbReference type="EMBL" id="NFLS01000046">
    <property type="protein sequence ID" value="OUQ53987.1"/>
    <property type="molecule type" value="Genomic_DNA"/>
</dbReference>
<dbReference type="EMBL" id="NFLZ01000046">
    <property type="protein sequence ID" value="OUQ74346.1"/>
    <property type="molecule type" value="Genomic_DNA"/>
</dbReference>
<evidence type="ECO:0000313" key="5">
    <source>
        <dbReference type="Proteomes" id="UP000196293"/>
    </source>
</evidence>